<dbReference type="GO" id="GO:0005737">
    <property type="term" value="C:cytoplasm"/>
    <property type="evidence" value="ECO:0007669"/>
    <property type="project" value="TreeGrafter"/>
</dbReference>
<dbReference type="AlphaFoldDB" id="A0A8C9LLF2"/>
<dbReference type="InterPro" id="IPR036982">
    <property type="entry name" value="Deoxyhypusine_synthase_sf"/>
</dbReference>
<name>A0A8C9LLF2_9PRIM</name>
<dbReference type="Proteomes" id="UP000694416">
    <property type="component" value="Unplaced"/>
</dbReference>
<dbReference type="EC" id="2.5.1.46" evidence="5"/>
<dbReference type="PANTHER" id="PTHR11703">
    <property type="entry name" value="DEOXYHYPUSINE SYNTHASE"/>
    <property type="match status" value="1"/>
</dbReference>
<protein>
    <recommendedName>
        <fullName evidence="5">deoxyhypusine synthase</fullName>
        <ecNumber evidence="5">2.5.1.46</ecNumber>
    </recommendedName>
</protein>
<reference evidence="9" key="2">
    <citation type="submission" date="2025-09" db="UniProtKB">
        <authorList>
            <consortium name="Ensembl"/>
        </authorList>
    </citation>
    <scope>IDENTIFICATION</scope>
</reference>
<dbReference type="SUPFAM" id="SSF52467">
    <property type="entry name" value="DHS-like NAD/FAD-binding domain"/>
    <property type="match status" value="1"/>
</dbReference>
<keyword evidence="7" id="KW-0520">NAD</keyword>
<reference evidence="9" key="1">
    <citation type="submission" date="2025-08" db="UniProtKB">
        <authorList>
            <consortium name="Ensembl"/>
        </authorList>
    </citation>
    <scope>IDENTIFICATION</scope>
</reference>
<dbReference type="PANTHER" id="PTHR11703:SF0">
    <property type="entry name" value="DEOXYHYPUSINE SYNTHASE"/>
    <property type="match status" value="1"/>
</dbReference>
<organism evidence="9 10">
    <name type="scientific">Piliocolobus tephrosceles</name>
    <name type="common">Ugandan red Colobus</name>
    <dbReference type="NCBI Taxonomy" id="591936"/>
    <lineage>
        <taxon>Eukaryota</taxon>
        <taxon>Metazoa</taxon>
        <taxon>Chordata</taxon>
        <taxon>Craniata</taxon>
        <taxon>Vertebrata</taxon>
        <taxon>Euteleostomi</taxon>
        <taxon>Mammalia</taxon>
        <taxon>Eutheria</taxon>
        <taxon>Euarchontoglires</taxon>
        <taxon>Primates</taxon>
        <taxon>Haplorrhini</taxon>
        <taxon>Catarrhini</taxon>
        <taxon>Cercopithecidae</taxon>
        <taxon>Colobinae</taxon>
        <taxon>Piliocolobus</taxon>
    </lineage>
</organism>
<dbReference type="NCBIfam" id="TIGR00321">
    <property type="entry name" value="dhys"/>
    <property type="match status" value="1"/>
</dbReference>
<sequence length="413" mass="47225">MFINLYNGIYKLVHVLFFKKKNKIKSSTSKDDEENDINSAKSSVFVQSYKIPDSTDIVKGINLEKNVNIHEFINSYKYMGFQATNLGIGIDEINKMIYYKYMNKTEQKEKKDVITKDEIDFSDKHDETSSEYNVKKKECIIWLSFTSNMISSGLREFFVYLAKNKFVDVIVTTAGGIEEDIIKCFSKTYIGDFNLNGKKLRKKGWNRIGNLIVPNDNYCKFEDWLQPLLNNILHEQNEKNEAFPSEFISRLGKEINDESSLLYWCYKNDIPVFCPGLTDGSLGDNLFFHNYGKKIKNNLILDIVKDIKKINSLALNCLKSGIIILGGGLPKHHVCNANLMRNGADFAVYVNTANEYDGSDSGANTTEALSWGKIKSGHQNNHVKVFGDATILFPLMVLNTFYLYTRNLQGKYD</sequence>
<dbReference type="Pfam" id="PF01916">
    <property type="entry name" value="DS"/>
    <property type="match status" value="1"/>
</dbReference>
<proteinExistence type="inferred from homology"/>
<evidence type="ECO:0000313" key="9">
    <source>
        <dbReference type="Ensembl" id="ENSPTEP00000010321.1"/>
    </source>
</evidence>
<dbReference type="InterPro" id="IPR002773">
    <property type="entry name" value="Deoxyhypusine_synthase"/>
</dbReference>
<comment type="catalytic activity">
    <reaction evidence="1">
        <text>[eIF5A protein]-L-lysine + spermidine = [eIF5A protein]-deoxyhypusine + propane-1,3-diamine</text>
        <dbReference type="Rhea" id="RHEA:33299"/>
        <dbReference type="Rhea" id="RHEA-COMP:10143"/>
        <dbReference type="Rhea" id="RHEA-COMP:10144"/>
        <dbReference type="ChEBI" id="CHEBI:29969"/>
        <dbReference type="ChEBI" id="CHEBI:57484"/>
        <dbReference type="ChEBI" id="CHEBI:57834"/>
        <dbReference type="ChEBI" id="CHEBI:82657"/>
        <dbReference type="EC" id="2.5.1.46"/>
    </reaction>
</comment>
<evidence type="ECO:0000256" key="5">
    <source>
        <dbReference type="ARBA" id="ARBA00012683"/>
    </source>
</evidence>
<comment type="similarity">
    <text evidence="4">Belongs to the deoxyhypusine synthase family.</text>
</comment>
<dbReference type="GO" id="GO:0034038">
    <property type="term" value="F:deoxyhypusine synthase activity"/>
    <property type="evidence" value="ECO:0007669"/>
    <property type="project" value="UniProtKB-EC"/>
</dbReference>
<comment type="pathway">
    <text evidence="3">Protein modification; eIF5A hypusination.</text>
</comment>
<keyword evidence="10" id="KW-1185">Reference proteome</keyword>
<dbReference type="Ensembl" id="ENSPTET00000015676.1">
    <property type="protein sequence ID" value="ENSPTEP00000010321.1"/>
    <property type="gene ID" value="ENSPTEG00000011717.1"/>
</dbReference>
<evidence type="ECO:0000256" key="1">
    <source>
        <dbReference type="ARBA" id="ARBA00000952"/>
    </source>
</evidence>
<evidence type="ECO:0000313" key="10">
    <source>
        <dbReference type="Proteomes" id="UP000694416"/>
    </source>
</evidence>
<dbReference type="Gene3D" id="3.40.910.10">
    <property type="entry name" value="Deoxyhypusine synthase"/>
    <property type="match status" value="1"/>
</dbReference>
<dbReference type="InterPro" id="IPR029035">
    <property type="entry name" value="DHS-like_NAD/FAD-binding_dom"/>
</dbReference>
<evidence type="ECO:0000256" key="2">
    <source>
        <dbReference type="ARBA" id="ARBA00001911"/>
    </source>
</evidence>
<evidence type="ECO:0000256" key="8">
    <source>
        <dbReference type="ARBA" id="ARBA00023256"/>
    </source>
</evidence>
<keyword evidence="6" id="KW-0808">Transferase</keyword>
<comment type="cofactor">
    <cofactor evidence="2">
        <name>NAD(+)</name>
        <dbReference type="ChEBI" id="CHEBI:57540"/>
    </cofactor>
</comment>
<dbReference type="FunFam" id="3.40.910.10:FF:000001">
    <property type="entry name" value="Probable deoxyhypusine synthase"/>
    <property type="match status" value="1"/>
</dbReference>
<evidence type="ECO:0000256" key="4">
    <source>
        <dbReference type="ARBA" id="ARBA00009892"/>
    </source>
</evidence>
<evidence type="ECO:0000256" key="3">
    <source>
        <dbReference type="ARBA" id="ARBA00005041"/>
    </source>
</evidence>
<accession>A0A8C9LLF2</accession>
<evidence type="ECO:0000256" key="6">
    <source>
        <dbReference type="ARBA" id="ARBA00022679"/>
    </source>
</evidence>
<keyword evidence="8" id="KW-0386">Hypusine biosynthesis</keyword>
<evidence type="ECO:0000256" key="7">
    <source>
        <dbReference type="ARBA" id="ARBA00023027"/>
    </source>
</evidence>